<evidence type="ECO:0000259" key="4">
    <source>
        <dbReference type="PROSITE" id="PS50600"/>
    </source>
</evidence>
<evidence type="ECO:0000313" key="5">
    <source>
        <dbReference type="EMBL" id="KAI7749883.1"/>
    </source>
</evidence>
<accession>A0AAD5CWY1</accession>
<dbReference type="AlphaFoldDB" id="A0AAD5CWY1"/>
<evidence type="ECO:0000256" key="2">
    <source>
        <dbReference type="ARBA" id="ARBA00022670"/>
    </source>
</evidence>
<feature type="domain" description="Ubiquitin-like protease family profile" evidence="4">
    <location>
        <begin position="1"/>
        <end position="55"/>
    </location>
</feature>
<organism evidence="5 6">
    <name type="scientific">Ambrosia artemisiifolia</name>
    <name type="common">Common ragweed</name>
    <dbReference type="NCBI Taxonomy" id="4212"/>
    <lineage>
        <taxon>Eukaryota</taxon>
        <taxon>Viridiplantae</taxon>
        <taxon>Streptophyta</taxon>
        <taxon>Embryophyta</taxon>
        <taxon>Tracheophyta</taxon>
        <taxon>Spermatophyta</taxon>
        <taxon>Magnoliopsida</taxon>
        <taxon>eudicotyledons</taxon>
        <taxon>Gunneridae</taxon>
        <taxon>Pentapetalae</taxon>
        <taxon>asterids</taxon>
        <taxon>campanulids</taxon>
        <taxon>Asterales</taxon>
        <taxon>Asteraceae</taxon>
        <taxon>Asteroideae</taxon>
        <taxon>Heliantheae alliance</taxon>
        <taxon>Heliantheae</taxon>
        <taxon>Ambrosia</taxon>
    </lineage>
</organism>
<dbReference type="InterPro" id="IPR038765">
    <property type="entry name" value="Papain-like_cys_pep_sf"/>
</dbReference>
<dbReference type="PROSITE" id="PS50600">
    <property type="entry name" value="ULP_PROTEASE"/>
    <property type="match status" value="1"/>
</dbReference>
<evidence type="ECO:0000256" key="1">
    <source>
        <dbReference type="ARBA" id="ARBA00005234"/>
    </source>
</evidence>
<gene>
    <name evidence="5" type="ORF">M8C21_019768</name>
</gene>
<sequence>GHWSLIVIFHNPKNHNYYGKIIDSRKKGKTSKSYCPQQKGFWECGYYVMKVMHDIVISCREKIILHCENPLTSHQIDQFVEDTLKDFMVTL</sequence>
<dbReference type="EMBL" id="JAMZMK010006265">
    <property type="protein sequence ID" value="KAI7749883.1"/>
    <property type="molecule type" value="Genomic_DNA"/>
</dbReference>
<dbReference type="InterPro" id="IPR003653">
    <property type="entry name" value="Peptidase_C48_C"/>
</dbReference>
<name>A0AAD5CWY1_AMBAR</name>
<proteinExistence type="inferred from homology"/>
<dbReference type="GO" id="GO:0008234">
    <property type="term" value="F:cysteine-type peptidase activity"/>
    <property type="evidence" value="ECO:0007669"/>
    <property type="project" value="InterPro"/>
</dbReference>
<keyword evidence="3" id="KW-0378">Hydrolase</keyword>
<dbReference type="Proteomes" id="UP001206925">
    <property type="component" value="Unassembled WGS sequence"/>
</dbReference>
<dbReference type="GO" id="GO:0006508">
    <property type="term" value="P:proteolysis"/>
    <property type="evidence" value="ECO:0007669"/>
    <property type="project" value="UniProtKB-KW"/>
</dbReference>
<evidence type="ECO:0000313" key="6">
    <source>
        <dbReference type="Proteomes" id="UP001206925"/>
    </source>
</evidence>
<keyword evidence="2" id="KW-0645">Protease</keyword>
<evidence type="ECO:0000256" key="3">
    <source>
        <dbReference type="ARBA" id="ARBA00022801"/>
    </source>
</evidence>
<reference evidence="5" key="1">
    <citation type="submission" date="2022-06" db="EMBL/GenBank/DDBJ databases">
        <title>Uncovering the hologenomic basis of an extraordinary plant invasion.</title>
        <authorList>
            <person name="Bieker V.C."/>
            <person name="Martin M.D."/>
            <person name="Gilbert T."/>
            <person name="Hodgins K."/>
            <person name="Battlay P."/>
            <person name="Petersen B."/>
            <person name="Wilson J."/>
        </authorList>
    </citation>
    <scope>NUCLEOTIDE SEQUENCE</scope>
    <source>
        <strain evidence="5">AA19_3_7</strain>
        <tissue evidence="5">Leaf</tissue>
    </source>
</reference>
<protein>
    <recommendedName>
        <fullName evidence="4">Ubiquitin-like protease family profile domain-containing protein</fullName>
    </recommendedName>
</protein>
<feature type="non-terminal residue" evidence="5">
    <location>
        <position position="1"/>
    </location>
</feature>
<dbReference type="SUPFAM" id="SSF54001">
    <property type="entry name" value="Cysteine proteinases"/>
    <property type="match status" value="1"/>
</dbReference>
<comment type="caution">
    <text evidence="5">The sequence shown here is derived from an EMBL/GenBank/DDBJ whole genome shotgun (WGS) entry which is preliminary data.</text>
</comment>
<keyword evidence="6" id="KW-1185">Reference proteome</keyword>
<comment type="similarity">
    <text evidence="1">Belongs to the peptidase C48 family.</text>
</comment>